<feature type="region of interest" description="Disordered" evidence="1">
    <location>
        <begin position="1"/>
        <end position="66"/>
    </location>
</feature>
<evidence type="ECO:0000256" key="1">
    <source>
        <dbReference type="SAM" id="MobiDB-lite"/>
    </source>
</evidence>
<accession>A0A949N3D1</accession>
<evidence type="ECO:0000313" key="3">
    <source>
        <dbReference type="Proteomes" id="UP000694501"/>
    </source>
</evidence>
<dbReference type="Proteomes" id="UP000694501">
    <property type="component" value="Unassembled WGS sequence"/>
</dbReference>
<gene>
    <name evidence="2" type="ORF">JGS22_003535</name>
</gene>
<dbReference type="AlphaFoldDB" id="A0A949N3D1"/>
<protein>
    <submittedName>
        <fullName evidence="2">Uncharacterized protein</fullName>
    </submittedName>
</protein>
<sequence length="89" mass="8833">MKDQPEGPTAAENEGPPTAVPRTTHLHRPTCTPPMPGAAGDAPVSAGAAGSLGAAGPVGPQSPGSNLAQLVAELGETVRAHLASLRRPR</sequence>
<dbReference type="RefSeq" id="WP_211041776.1">
    <property type="nucleotide sequence ID" value="NZ_JAELVF020000001.1"/>
</dbReference>
<dbReference type="EMBL" id="JAELVF020000001">
    <property type="protein sequence ID" value="MBU7596734.1"/>
    <property type="molecule type" value="Genomic_DNA"/>
</dbReference>
<name>A0A949N3D1_9ACTN</name>
<reference evidence="2" key="1">
    <citation type="submission" date="2021-06" db="EMBL/GenBank/DDBJ databases">
        <title>Sequencing of actinobacteria type strains.</title>
        <authorList>
            <person name="Nguyen G.-S."/>
            <person name="Wentzel A."/>
        </authorList>
    </citation>
    <scope>NUCLEOTIDE SEQUENCE</scope>
    <source>
        <strain evidence="2">P38-E01</strain>
    </source>
</reference>
<comment type="caution">
    <text evidence="2">The sequence shown here is derived from an EMBL/GenBank/DDBJ whole genome shotgun (WGS) entry which is preliminary data.</text>
</comment>
<evidence type="ECO:0000313" key="2">
    <source>
        <dbReference type="EMBL" id="MBU7596734.1"/>
    </source>
</evidence>
<proteinExistence type="predicted"/>
<feature type="compositionally biased region" description="Low complexity" evidence="1">
    <location>
        <begin position="37"/>
        <end position="59"/>
    </location>
</feature>
<keyword evidence="3" id="KW-1185">Reference proteome</keyword>
<organism evidence="2 3">
    <name type="scientific">Streptomyces tardus</name>
    <dbReference type="NCBI Taxonomy" id="2780544"/>
    <lineage>
        <taxon>Bacteria</taxon>
        <taxon>Bacillati</taxon>
        <taxon>Actinomycetota</taxon>
        <taxon>Actinomycetes</taxon>
        <taxon>Kitasatosporales</taxon>
        <taxon>Streptomycetaceae</taxon>
        <taxon>Streptomyces</taxon>
    </lineage>
</organism>